<reference evidence="2 3" key="1">
    <citation type="submission" date="2024-02" db="EMBL/GenBank/DDBJ databases">
        <title>Haloferula sargassicola NBRC 104335.</title>
        <authorList>
            <person name="Ichikawa N."/>
            <person name="Katano-Makiyama Y."/>
            <person name="Hidaka K."/>
        </authorList>
    </citation>
    <scope>NUCLEOTIDE SEQUENCE [LARGE SCALE GENOMIC DNA]</scope>
    <source>
        <strain evidence="2 3">NBRC 104335</strain>
    </source>
</reference>
<keyword evidence="1" id="KW-0472">Membrane</keyword>
<feature type="transmembrane region" description="Helical" evidence="1">
    <location>
        <begin position="60"/>
        <end position="83"/>
    </location>
</feature>
<accession>A0ABP9URA2</accession>
<protein>
    <submittedName>
        <fullName evidence="2">Uncharacterized protein</fullName>
    </submittedName>
</protein>
<feature type="transmembrane region" description="Helical" evidence="1">
    <location>
        <begin position="115"/>
        <end position="135"/>
    </location>
</feature>
<organism evidence="2 3">
    <name type="scientific">Haloferula sargassicola</name>
    <dbReference type="NCBI Taxonomy" id="490096"/>
    <lineage>
        <taxon>Bacteria</taxon>
        <taxon>Pseudomonadati</taxon>
        <taxon>Verrucomicrobiota</taxon>
        <taxon>Verrucomicrobiia</taxon>
        <taxon>Verrucomicrobiales</taxon>
        <taxon>Verrucomicrobiaceae</taxon>
        <taxon>Haloferula</taxon>
    </lineage>
</organism>
<evidence type="ECO:0000256" key="1">
    <source>
        <dbReference type="SAM" id="Phobius"/>
    </source>
</evidence>
<feature type="transmembrane region" description="Helical" evidence="1">
    <location>
        <begin position="15"/>
        <end position="40"/>
    </location>
</feature>
<evidence type="ECO:0000313" key="3">
    <source>
        <dbReference type="Proteomes" id="UP001476282"/>
    </source>
</evidence>
<feature type="transmembrane region" description="Helical" evidence="1">
    <location>
        <begin position="90"/>
        <end position="109"/>
    </location>
</feature>
<dbReference type="EMBL" id="BAABRI010000017">
    <property type="protein sequence ID" value="GAA5483775.1"/>
    <property type="molecule type" value="Genomic_DNA"/>
</dbReference>
<proteinExistence type="predicted"/>
<keyword evidence="1" id="KW-1133">Transmembrane helix</keyword>
<comment type="caution">
    <text evidence="2">The sequence shown here is derived from an EMBL/GenBank/DDBJ whole genome shotgun (WGS) entry which is preliminary data.</text>
</comment>
<keyword evidence="1" id="KW-0812">Transmembrane</keyword>
<dbReference type="Proteomes" id="UP001476282">
    <property type="component" value="Unassembled WGS sequence"/>
</dbReference>
<evidence type="ECO:0000313" key="2">
    <source>
        <dbReference type="EMBL" id="GAA5483775.1"/>
    </source>
</evidence>
<dbReference type="RefSeq" id="WP_353567880.1">
    <property type="nucleotide sequence ID" value="NZ_BAABRI010000017.1"/>
</dbReference>
<sequence length="141" mass="14959">MPNAAPKKPDPHPGVAAAAISLMAMAVAGVLELIGLTSAWDRALLERMKSVGLEGGVAPLEAWIGWLWAAVVIVLSTWVLLHVRGGWRRWVLAVSMAVVSLAWIPVMALCGRVPMLSAPAVGVLWALGGSLVYAARHREPK</sequence>
<gene>
    <name evidence="2" type="ORF">Hsar01_03009</name>
</gene>
<name>A0ABP9URA2_9BACT</name>
<keyword evidence="3" id="KW-1185">Reference proteome</keyword>